<evidence type="ECO:0000313" key="2">
    <source>
        <dbReference type="Proteomes" id="UP001065549"/>
    </source>
</evidence>
<keyword evidence="2" id="KW-1185">Reference proteome</keyword>
<name>A0A9J6QZ83_9FIRM</name>
<sequence length="52" mass="6110">MKLNIFFVTYDGDKRIEERWEDISKERKEEIANDLSDRFMKTAGFSPVKAPG</sequence>
<protein>
    <submittedName>
        <fullName evidence="1">Uncharacterized protein</fullName>
    </submittedName>
</protein>
<organism evidence="1 2">
    <name type="scientific">Hominibacterium faecale</name>
    <dbReference type="NCBI Taxonomy" id="2839743"/>
    <lineage>
        <taxon>Bacteria</taxon>
        <taxon>Bacillati</taxon>
        <taxon>Bacillota</taxon>
        <taxon>Clostridia</taxon>
        <taxon>Peptostreptococcales</taxon>
        <taxon>Anaerovoracaceae</taxon>
        <taxon>Hominibacterium</taxon>
    </lineage>
</organism>
<dbReference type="EMBL" id="JAOSHN010000013">
    <property type="protein sequence ID" value="MCU7380772.1"/>
    <property type="molecule type" value="Genomic_DNA"/>
</dbReference>
<evidence type="ECO:0000313" key="1">
    <source>
        <dbReference type="EMBL" id="MCU7380772.1"/>
    </source>
</evidence>
<accession>A0A9J6QZ83</accession>
<gene>
    <name evidence="1" type="ORF">OBO34_20880</name>
</gene>
<dbReference type="Proteomes" id="UP001065549">
    <property type="component" value="Unassembled WGS sequence"/>
</dbReference>
<comment type="caution">
    <text evidence="1">The sequence shown here is derived from an EMBL/GenBank/DDBJ whole genome shotgun (WGS) entry which is preliminary data.</text>
</comment>
<dbReference type="AlphaFoldDB" id="A0A9J6QZ83"/>
<reference evidence="1" key="1">
    <citation type="submission" date="2022-09" db="EMBL/GenBank/DDBJ databases">
        <title>Culturomic study of gut microbiota in children with autism spectrum disorder.</title>
        <authorList>
            <person name="Efimov B.A."/>
            <person name="Chaplin A.V."/>
            <person name="Sokolova S.R."/>
            <person name="Pikina A.P."/>
            <person name="Korzhanova M."/>
            <person name="Belova V."/>
            <person name="Korostin D."/>
        </authorList>
    </citation>
    <scope>NUCLEOTIDE SEQUENCE</scope>
    <source>
        <strain evidence="1">ASD5510</strain>
    </source>
</reference>
<dbReference type="RefSeq" id="WP_269478808.1">
    <property type="nucleotide sequence ID" value="NZ_JAOSHN010000013.1"/>
</dbReference>
<proteinExistence type="predicted"/>